<dbReference type="SUPFAM" id="SSF54427">
    <property type="entry name" value="NTF2-like"/>
    <property type="match status" value="1"/>
</dbReference>
<reference evidence="2 3" key="1">
    <citation type="submission" date="2024-10" db="EMBL/GenBank/DDBJ databases">
        <title>The Natural Products Discovery Center: Release of the First 8490 Sequenced Strains for Exploring Actinobacteria Biosynthetic Diversity.</title>
        <authorList>
            <person name="Kalkreuter E."/>
            <person name="Kautsar S.A."/>
            <person name="Yang D."/>
            <person name="Bader C.D."/>
            <person name="Teijaro C.N."/>
            <person name="Fluegel L."/>
            <person name="Davis C.M."/>
            <person name="Simpson J.R."/>
            <person name="Lauterbach L."/>
            <person name="Steele A.D."/>
            <person name="Gui C."/>
            <person name="Meng S."/>
            <person name="Li G."/>
            <person name="Viehrig K."/>
            <person name="Ye F."/>
            <person name="Su P."/>
            <person name="Kiefer A.F."/>
            <person name="Nichols A."/>
            <person name="Cepeda A.J."/>
            <person name="Yan W."/>
            <person name="Fan B."/>
            <person name="Jiang Y."/>
            <person name="Adhikari A."/>
            <person name="Zheng C.-J."/>
            <person name="Schuster L."/>
            <person name="Cowan T.M."/>
            <person name="Smanski M.J."/>
            <person name="Chevrette M.G."/>
            <person name="De Carvalho L.P.S."/>
            <person name="Shen B."/>
        </authorList>
    </citation>
    <scope>NUCLEOTIDE SEQUENCE [LARGE SCALE GENOMIC DNA]</scope>
    <source>
        <strain evidence="2 3">NPDC001281</strain>
    </source>
</reference>
<evidence type="ECO:0000313" key="2">
    <source>
        <dbReference type="EMBL" id="MFF4771427.1"/>
    </source>
</evidence>
<evidence type="ECO:0000313" key="3">
    <source>
        <dbReference type="Proteomes" id="UP001602119"/>
    </source>
</evidence>
<sequence>MSADTGASIDTETLVRIHQLYGEQSHLIDNGRAREWAATFSADGEFHSPTYPDPVVGTARLTTFAERFFEEARSSGVTTRHVITNLFVHSADDRSAIVHAYLQIVSTPVGGEPRLVRMTTITDDLVRQDGRWLIRRRVVRRDDTP</sequence>
<organism evidence="2 3">
    <name type="scientific">Microtetraspora fusca</name>
    <dbReference type="NCBI Taxonomy" id="1997"/>
    <lineage>
        <taxon>Bacteria</taxon>
        <taxon>Bacillati</taxon>
        <taxon>Actinomycetota</taxon>
        <taxon>Actinomycetes</taxon>
        <taxon>Streptosporangiales</taxon>
        <taxon>Streptosporangiaceae</taxon>
        <taxon>Microtetraspora</taxon>
    </lineage>
</organism>
<dbReference type="CDD" id="cd00531">
    <property type="entry name" value="NTF2_like"/>
    <property type="match status" value="1"/>
</dbReference>
<gene>
    <name evidence="2" type="ORF">ACFY05_01055</name>
</gene>
<feature type="domain" description="SnoaL-like" evidence="1">
    <location>
        <begin position="15"/>
        <end position="137"/>
    </location>
</feature>
<dbReference type="InterPro" id="IPR037401">
    <property type="entry name" value="SnoaL-like"/>
</dbReference>
<comment type="caution">
    <text evidence="2">The sequence shown here is derived from an EMBL/GenBank/DDBJ whole genome shotgun (WGS) entry which is preliminary data.</text>
</comment>
<dbReference type="Proteomes" id="UP001602119">
    <property type="component" value="Unassembled WGS sequence"/>
</dbReference>
<proteinExistence type="predicted"/>
<name>A0ABW6V090_MICFU</name>
<dbReference type="Pfam" id="PF13577">
    <property type="entry name" value="SnoaL_4"/>
    <property type="match status" value="1"/>
</dbReference>
<dbReference type="Gene3D" id="3.10.450.50">
    <property type="match status" value="1"/>
</dbReference>
<keyword evidence="3" id="KW-1185">Reference proteome</keyword>
<accession>A0ABW6V090</accession>
<protein>
    <submittedName>
        <fullName evidence="2">Nuclear transport factor 2 family protein</fullName>
    </submittedName>
</protein>
<dbReference type="InterPro" id="IPR032710">
    <property type="entry name" value="NTF2-like_dom_sf"/>
</dbReference>
<evidence type="ECO:0000259" key="1">
    <source>
        <dbReference type="Pfam" id="PF13577"/>
    </source>
</evidence>
<dbReference type="EMBL" id="JBIAXI010000001">
    <property type="protein sequence ID" value="MFF4771427.1"/>
    <property type="molecule type" value="Genomic_DNA"/>
</dbReference>
<dbReference type="RefSeq" id="WP_066942032.1">
    <property type="nucleotide sequence ID" value="NZ_BBYK01000048.1"/>
</dbReference>